<dbReference type="SUPFAM" id="SSF52777">
    <property type="entry name" value="CoA-dependent acyltransferases"/>
    <property type="match status" value="1"/>
</dbReference>
<dbReference type="Pfam" id="PF00198">
    <property type="entry name" value="2-oxoacid_dh"/>
    <property type="match status" value="1"/>
</dbReference>
<gene>
    <name evidence="2" type="ORF">EF807_04920</name>
</gene>
<evidence type="ECO:0000313" key="2">
    <source>
        <dbReference type="EMBL" id="RZN69075.1"/>
    </source>
</evidence>
<comment type="caution">
    <text evidence="2">The sequence shown here is derived from an EMBL/GenBank/DDBJ whole genome shotgun (WGS) entry which is preliminary data.</text>
</comment>
<dbReference type="AlphaFoldDB" id="A0A520KWE6"/>
<organism evidence="2 3">
    <name type="scientific">Candidatus Methanolliviera hydrocarbonicum</name>
    <dbReference type="NCBI Taxonomy" id="2491085"/>
    <lineage>
        <taxon>Archaea</taxon>
        <taxon>Methanobacteriati</taxon>
        <taxon>Methanobacteriota</taxon>
        <taxon>Candidatus Methanoliparia</taxon>
        <taxon>Candidatus Methanoliparales</taxon>
        <taxon>Candidatus Methanollivieraceae</taxon>
        <taxon>Candidatus Methanolliviera</taxon>
    </lineage>
</organism>
<feature type="domain" description="2-oxoacid dehydrogenase acyltransferase catalytic" evidence="1">
    <location>
        <begin position="26"/>
        <end position="169"/>
    </location>
</feature>
<evidence type="ECO:0000259" key="1">
    <source>
        <dbReference type="Pfam" id="PF00198"/>
    </source>
</evidence>
<dbReference type="Gene3D" id="3.30.559.10">
    <property type="entry name" value="Chloramphenicol acetyltransferase-like domain"/>
    <property type="match status" value="1"/>
</dbReference>
<evidence type="ECO:0000313" key="3">
    <source>
        <dbReference type="Proteomes" id="UP000320766"/>
    </source>
</evidence>
<proteinExistence type="predicted"/>
<dbReference type="Proteomes" id="UP000320766">
    <property type="component" value="Unassembled WGS sequence"/>
</dbReference>
<dbReference type="GO" id="GO:0016746">
    <property type="term" value="F:acyltransferase activity"/>
    <property type="evidence" value="ECO:0007669"/>
    <property type="project" value="InterPro"/>
</dbReference>
<protein>
    <recommendedName>
        <fullName evidence="1">2-oxoacid dehydrogenase acyltransferase catalytic domain-containing protein</fullName>
    </recommendedName>
</protein>
<sequence>MFLNLFCDPQTLPLWGGEDKIILPNPNEINIGGPVQIEDTAGGFFINKANQKTIAEISKDIETQITATREQKKVWEEGDTLLKTPVLLLSSVGTLGPVEFDGGAFPQTNTCVLGPRAILEKPAVRNGKIVIRKMMNVGLSWDHRAMDANIPIEFLTQLKKNLGEPYTYLI</sequence>
<dbReference type="EMBL" id="RXIL01000087">
    <property type="protein sequence ID" value="RZN69075.1"/>
    <property type="molecule type" value="Genomic_DNA"/>
</dbReference>
<reference evidence="2 3" key="1">
    <citation type="journal article" date="2019" name="Nat. Microbiol.">
        <title>Wide diversity of methane and short-chain alkane metabolisms in uncultured archaea.</title>
        <authorList>
            <person name="Borrel G."/>
            <person name="Adam P.S."/>
            <person name="McKay L.J."/>
            <person name="Chen L.X."/>
            <person name="Sierra-Garcia I.N."/>
            <person name="Sieber C.M."/>
            <person name="Letourneur Q."/>
            <person name="Ghozlane A."/>
            <person name="Andersen G.L."/>
            <person name="Li W.J."/>
            <person name="Hallam S.J."/>
            <person name="Muyzer G."/>
            <person name="de Oliveira V.M."/>
            <person name="Inskeep W.P."/>
            <person name="Banfield J.F."/>
            <person name="Gribaldo S."/>
        </authorList>
    </citation>
    <scope>NUCLEOTIDE SEQUENCE [LARGE SCALE GENOMIC DNA]</scope>
    <source>
        <strain evidence="2">NM1b</strain>
    </source>
</reference>
<dbReference type="InterPro" id="IPR023213">
    <property type="entry name" value="CAT-like_dom_sf"/>
</dbReference>
<name>A0A520KWE6_9EURY</name>
<dbReference type="InterPro" id="IPR001078">
    <property type="entry name" value="2-oxoacid_DH_actylTfrase"/>
</dbReference>
<accession>A0A520KWE6</accession>